<dbReference type="GO" id="GO:0004714">
    <property type="term" value="F:transmembrane receptor protein tyrosine kinase activity"/>
    <property type="evidence" value="ECO:0007669"/>
    <property type="project" value="UniProtKB-EC"/>
</dbReference>
<feature type="transmembrane region" description="Helical" evidence="21">
    <location>
        <begin position="1037"/>
        <end position="1059"/>
    </location>
</feature>
<dbReference type="GO" id="GO:0007169">
    <property type="term" value="P:cell surface receptor protein tyrosine kinase signaling pathway"/>
    <property type="evidence" value="ECO:0007669"/>
    <property type="project" value="TreeGrafter"/>
</dbReference>
<evidence type="ECO:0000256" key="8">
    <source>
        <dbReference type="ARBA" id="ARBA00022741"/>
    </source>
</evidence>
<evidence type="ECO:0000259" key="24">
    <source>
        <dbReference type="PROSITE" id="PS50853"/>
    </source>
</evidence>
<dbReference type="CDD" id="cd00063">
    <property type="entry name" value="FN3"/>
    <property type="match status" value="1"/>
</dbReference>
<dbReference type="InterPro" id="IPR000719">
    <property type="entry name" value="Prot_kinase_dom"/>
</dbReference>
<evidence type="ECO:0000256" key="11">
    <source>
        <dbReference type="ARBA" id="ARBA00022989"/>
    </source>
</evidence>
<dbReference type="InterPro" id="IPR013783">
    <property type="entry name" value="Ig-like_fold"/>
</dbReference>
<evidence type="ECO:0000256" key="14">
    <source>
        <dbReference type="ARBA" id="ARBA00023157"/>
    </source>
</evidence>
<dbReference type="RefSeq" id="XP_022108588.1">
    <property type="nucleotide sequence ID" value="XM_022252896.1"/>
</dbReference>
<dbReference type="PANTHER" id="PTHR24416:SF621">
    <property type="entry name" value="TYROSINE KINASE RECEPTOR CAD96CA"/>
    <property type="match status" value="1"/>
</dbReference>
<dbReference type="InterPro" id="IPR036116">
    <property type="entry name" value="FN3_sf"/>
</dbReference>
<dbReference type="InterPro" id="IPR008266">
    <property type="entry name" value="Tyr_kinase_AS"/>
</dbReference>
<dbReference type="InterPro" id="IPR011009">
    <property type="entry name" value="Kinase-like_dom_sf"/>
</dbReference>
<dbReference type="PROSITE" id="PS00109">
    <property type="entry name" value="PROTEIN_KINASE_TYR"/>
    <property type="match status" value="1"/>
</dbReference>
<keyword evidence="12 21" id="KW-0472">Membrane</keyword>
<dbReference type="FunFam" id="1.10.510.10:FF:000190">
    <property type="entry name" value="Proto-oncogene tyrosine-protein kinase receptor Ret"/>
    <property type="match status" value="1"/>
</dbReference>
<dbReference type="PROSITE" id="PS50853">
    <property type="entry name" value="FN3"/>
    <property type="match status" value="1"/>
</dbReference>
<feature type="domain" description="Protein kinase" evidence="22">
    <location>
        <begin position="1137"/>
        <end position="1421"/>
    </location>
</feature>
<feature type="domain" description="Ig-like" evidence="23">
    <location>
        <begin position="443"/>
        <end position="536"/>
    </location>
</feature>
<reference evidence="26" key="1">
    <citation type="submission" date="2025-08" db="UniProtKB">
        <authorList>
            <consortium name="RefSeq"/>
        </authorList>
    </citation>
    <scope>IDENTIFICATION</scope>
</reference>
<dbReference type="Pfam" id="PF00047">
    <property type="entry name" value="ig"/>
    <property type="match status" value="1"/>
</dbReference>
<keyword evidence="25" id="KW-1185">Reference proteome</keyword>
<dbReference type="Gene3D" id="3.30.200.20">
    <property type="entry name" value="Phosphorylase Kinase, domain 1"/>
    <property type="match status" value="1"/>
</dbReference>
<dbReference type="SUPFAM" id="SSF48726">
    <property type="entry name" value="Immunoglobulin"/>
    <property type="match status" value="7"/>
</dbReference>
<protein>
    <recommendedName>
        <fullName evidence="3">receptor protein-tyrosine kinase</fullName>
        <ecNumber evidence="3">2.7.10.1</ecNumber>
    </recommendedName>
</protein>
<dbReference type="Pfam" id="PF00041">
    <property type="entry name" value="fn3"/>
    <property type="match status" value="1"/>
</dbReference>
<dbReference type="InterPro" id="IPR003598">
    <property type="entry name" value="Ig_sub2"/>
</dbReference>
<name>A0A8B7ZSN1_ACAPL</name>
<dbReference type="InterPro" id="IPR017441">
    <property type="entry name" value="Protein_kinase_ATP_BS"/>
</dbReference>
<feature type="domain" description="Ig-like" evidence="23">
    <location>
        <begin position="215"/>
        <end position="323"/>
    </location>
</feature>
<dbReference type="InterPro" id="IPR003599">
    <property type="entry name" value="Ig_sub"/>
</dbReference>
<proteinExistence type="inferred from homology"/>
<feature type="domain" description="Ig-like" evidence="23">
    <location>
        <begin position="643"/>
        <end position="731"/>
    </location>
</feature>
<evidence type="ECO:0000256" key="13">
    <source>
        <dbReference type="ARBA" id="ARBA00023137"/>
    </source>
</evidence>
<dbReference type="GO" id="GO:0043235">
    <property type="term" value="C:receptor complex"/>
    <property type="evidence" value="ECO:0007669"/>
    <property type="project" value="TreeGrafter"/>
</dbReference>
<keyword evidence="9" id="KW-0418">Kinase</keyword>
<comment type="subcellular location">
    <subcellularLocation>
        <location evidence="1">Membrane</location>
        <topology evidence="1">Single-pass type I membrane protein</topology>
    </subcellularLocation>
</comment>
<sequence length="1443" mass="157051">MVPSTGVVSINFHRSTLSPLAQLSFVLEVLVNGNRKPTMPAICEFETHKYKDKSQHKSKDTKTTVPSSPCSLDFLLQHKFNMAALLSSFAIGLLLILRVFSQLTVKGPSLVDNGTSATLQCEAPATFDRLRWVITDFSVNNPISGIFTITAQYTPSTGKTLNRDPNHYILDEADPEYPLTVTSFIADDEGRYWCSVENAPFSAIESLDVRVRVPPSTIALRYNGTSYTDGSSFTVVAGTDRPFTCITPSVKPAVNFTWTLAGGITSSQPQGSQTNTPNSGDNRLTDSSSTIIADIRESPSTSQLMCGATNRQDGLTDSEIDITVTLQVRVPPREVKLSDDEGEKVPGATVAVDQGTSHTFTCLAQGTRPAPTIQWFLNNNMPSTGIRAPTSTENNELFDTSGTWLFAPLRNHHRQQVKCEAYTAESVPPYPSAMLTVDVNGPPDVSVISGSPSMTENIETTLTCTADMGYPADWILAWLNGGSPVSGSSTNSSASGSRYSFTSTLTFIPRRQDNGNIITCTAQRGSWTPAPQQTLGPINVQFCSKSVSVSCPSKSASGSIVQLSCHSDSSNPATALVWSKNNVVQENPTQSVIEDGNYGGRKTTLWLTTGALTKADNGAVYKCSASCTNNLSDSCALNVEYPPDFSVPTAMPPGPVEEGNRVTLLCSADANPKPAGFITWERVGSLDSLPSVYNDGTSNLTLSSIRKEQAGSYRCRGNNGVPPVVHSSSVDVIVHYEVRILTKTNTSVGAKIGRDATLICKAKGHPLPRMTWQGPAGAQITNQTDPGRIFQADTVTDGDDVYGFTITSILYISQVTATTDYGSYICNSGNGVGMVDTVNIVLNDKVKPLPPEDVTVDQATVTGSAVMIAWKPGNDGGETQWFFLNYRDVETTRVFDPNTRVRIDDDIFEYMIDGLSPYTLYEIEVFARNQNGDGESVTQIFRTRPNTPENLGITATLNQDTGSISVDGIPQDGDALSCLQLEARLADQNVWFNYGDCLDTNTHLATLDIQSSYCYGNFCSLPVTALLVAGQSSNAGLIAGLVILTIIILISITVNVLAIRNIRRNKKGSQEVAGSRKLDLKSKYKPKEKRAAINEAVEYQDLDVPLQVLAISGSSHPGTSAYASISETATAFSRDKLTIVRELGQGAFGKVLLGKASGIVQLGTATQVAIKTLRDDADLTERGDLLRELDFMKQLPSHAYVVKLLGFCADGDPIYIIMEYMSKGPLKDLLTSSRGKSKQVYSNLHGRSKSLTSRDLIKFAKDVAEGMAFLASQQCIHRDLAARNVLVGENMVCKVSDFGLARDIKSRRMYQRQSEGRLPIRWMALESIVDDVYTTEGDVWSYGILLWEIVTLGARPYPTMSAKTMIAKLQEGYRMPRPDHCQDEIYQMMLTCWKEDPTTRPSFTDISQKLEKALEAPHDYITLSDYQESDYEVTIQGSPDEKI</sequence>
<evidence type="ECO:0000256" key="12">
    <source>
        <dbReference type="ARBA" id="ARBA00023136"/>
    </source>
</evidence>
<keyword evidence="5 21" id="KW-0812">Transmembrane</keyword>
<dbReference type="Pfam" id="PF08205">
    <property type="entry name" value="C2-set_2"/>
    <property type="match status" value="2"/>
</dbReference>
<evidence type="ECO:0000256" key="19">
    <source>
        <dbReference type="PROSITE-ProRule" id="PRU10141"/>
    </source>
</evidence>
<dbReference type="CDD" id="cd00192">
    <property type="entry name" value="PTKc"/>
    <property type="match status" value="1"/>
</dbReference>
<dbReference type="GeneID" id="110988923"/>
<dbReference type="Gene3D" id="2.60.40.10">
    <property type="entry name" value="Immunoglobulins"/>
    <property type="match status" value="8"/>
</dbReference>
<dbReference type="InterPro" id="IPR003961">
    <property type="entry name" value="FN3_dom"/>
</dbReference>
<feature type="domain" description="Ig-like" evidence="23">
    <location>
        <begin position="111"/>
        <end position="210"/>
    </location>
</feature>
<comment type="catalytic activity">
    <reaction evidence="18">
        <text>L-tyrosyl-[protein] + ATP = O-phospho-L-tyrosyl-[protein] + ADP + H(+)</text>
        <dbReference type="Rhea" id="RHEA:10596"/>
        <dbReference type="Rhea" id="RHEA-COMP:10136"/>
        <dbReference type="Rhea" id="RHEA-COMP:20101"/>
        <dbReference type="ChEBI" id="CHEBI:15378"/>
        <dbReference type="ChEBI" id="CHEBI:30616"/>
        <dbReference type="ChEBI" id="CHEBI:46858"/>
        <dbReference type="ChEBI" id="CHEBI:61978"/>
        <dbReference type="ChEBI" id="CHEBI:456216"/>
        <dbReference type="EC" id="2.7.10.1"/>
    </reaction>
</comment>
<keyword evidence="7" id="KW-0677">Repeat</keyword>
<evidence type="ECO:0000256" key="21">
    <source>
        <dbReference type="SAM" id="Phobius"/>
    </source>
</evidence>
<dbReference type="PROSITE" id="PS50835">
    <property type="entry name" value="IG_LIKE"/>
    <property type="match status" value="7"/>
</dbReference>
<evidence type="ECO:0000256" key="2">
    <source>
        <dbReference type="ARBA" id="ARBA00006692"/>
    </source>
</evidence>
<dbReference type="PANTHER" id="PTHR24416">
    <property type="entry name" value="TYROSINE-PROTEIN KINASE RECEPTOR"/>
    <property type="match status" value="1"/>
</dbReference>
<dbReference type="Gene3D" id="1.10.510.10">
    <property type="entry name" value="Transferase(Phosphotransferase) domain 1"/>
    <property type="match status" value="1"/>
</dbReference>
<dbReference type="GO" id="GO:0005524">
    <property type="term" value="F:ATP binding"/>
    <property type="evidence" value="ECO:0007669"/>
    <property type="project" value="UniProtKB-UniRule"/>
</dbReference>
<keyword evidence="11 21" id="KW-1133">Transmembrane helix</keyword>
<dbReference type="SUPFAM" id="SSF56112">
    <property type="entry name" value="Protein kinase-like (PK-like)"/>
    <property type="match status" value="1"/>
</dbReference>
<dbReference type="SMART" id="SM00060">
    <property type="entry name" value="FN3"/>
    <property type="match status" value="1"/>
</dbReference>
<evidence type="ECO:0000256" key="3">
    <source>
        <dbReference type="ARBA" id="ARBA00011902"/>
    </source>
</evidence>
<evidence type="ECO:0000256" key="16">
    <source>
        <dbReference type="ARBA" id="ARBA00023180"/>
    </source>
</evidence>
<evidence type="ECO:0000256" key="15">
    <source>
        <dbReference type="ARBA" id="ARBA00023170"/>
    </source>
</evidence>
<dbReference type="InterPro" id="IPR036179">
    <property type="entry name" value="Ig-like_dom_sf"/>
</dbReference>
<evidence type="ECO:0000256" key="5">
    <source>
        <dbReference type="ARBA" id="ARBA00022692"/>
    </source>
</evidence>
<keyword evidence="10 19" id="KW-0067">ATP-binding</keyword>
<dbReference type="SMART" id="SM00219">
    <property type="entry name" value="TyrKc"/>
    <property type="match status" value="1"/>
</dbReference>
<dbReference type="InterPro" id="IPR007110">
    <property type="entry name" value="Ig-like_dom"/>
</dbReference>
<keyword evidence="16" id="KW-0325">Glycoprotein</keyword>
<dbReference type="InterPro" id="IPR020635">
    <property type="entry name" value="Tyr_kinase_cat_dom"/>
</dbReference>
<organism evidence="25 26">
    <name type="scientific">Acanthaster planci</name>
    <name type="common">Crown-of-thorns starfish</name>
    <dbReference type="NCBI Taxonomy" id="133434"/>
    <lineage>
        <taxon>Eukaryota</taxon>
        <taxon>Metazoa</taxon>
        <taxon>Echinodermata</taxon>
        <taxon>Eleutherozoa</taxon>
        <taxon>Asterozoa</taxon>
        <taxon>Asteroidea</taxon>
        <taxon>Valvatacea</taxon>
        <taxon>Valvatida</taxon>
        <taxon>Acanthasteridae</taxon>
        <taxon>Acanthaster</taxon>
    </lineage>
</organism>
<evidence type="ECO:0000256" key="6">
    <source>
        <dbReference type="ARBA" id="ARBA00022729"/>
    </source>
</evidence>
<dbReference type="InterPro" id="IPR050122">
    <property type="entry name" value="RTK"/>
</dbReference>
<evidence type="ECO:0000259" key="23">
    <source>
        <dbReference type="PROSITE" id="PS50835"/>
    </source>
</evidence>
<evidence type="ECO:0000256" key="10">
    <source>
        <dbReference type="ARBA" id="ARBA00022840"/>
    </source>
</evidence>
<keyword evidence="13" id="KW-0829">Tyrosine-protein kinase</keyword>
<gene>
    <name evidence="26" type="primary">LOC110988923</name>
</gene>
<dbReference type="SMART" id="SM00408">
    <property type="entry name" value="IGc2"/>
    <property type="match status" value="4"/>
</dbReference>
<dbReference type="InterPro" id="IPR013162">
    <property type="entry name" value="CD80_C2-set"/>
</dbReference>
<evidence type="ECO:0000313" key="26">
    <source>
        <dbReference type="RefSeq" id="XP_022108588.1"/>
    </source>
</evidence>
<feature type="region of interest" description="Disordered" evidence="20">
    <location>
        <begin position="264"/>
        <end position="286"/>
    </location>
</feature>
<evidence type="ECO:0000256" key="1">
    <source>
        <dbReference type="ARBA" id="ARBA00004479"/>
    </source>
</evidence>
<evidence type="ECO:0000313" key="25">
    <source>
        <dbReference type="Proteomes" id="UP000694845"/>
    </source>
</evidence>
<feature type="domain" description="Fibronectin type-III" evidence="24">
    <location>
        <begin position="850"/>
        <end position="950"/>
    </location>
</feature>
<evidence type="ECO:0000256" key="18">
    <source>
        <dbReference type="ARBA" id="ARBA00051243"/>
    </source>
</evidence>
<keyword evidence="6" id="KW-0732">Signal</keyword>
<evidence type="ECO:0000256" key="20">
    <source>
        <dbReference type="SAM" id="MobiDB-lite"/>
    </source>
</evidence>
<dbReference type="EC" id="2.7.10.1" evidence="3"/>
<keyword evidence="17" id="KW-0393">Immunoglobulin domain</keyword>
<feature type="domain" description="Ig-like" evidence="23">
    <location>
        <begin position="332"/>
        <end position="436"/>
    </location>
</feature>
<dbReference type="PROSITE" id="PS00107">
    <property type="entry name" value="PROTEIN_KINASE_ATP"/>
    <property type="match status" value="1"/>
</dbReference>
<dbReference type="SUPFAM" id="SSF49265">
    <property type="entry name" value="Fibronectin type III"/>
    <property type="match status" value="1"/>
</dbReference>
<dbReference type="OrthoDB" id="538607at2759"/>
<keyword evidence="14" id="KW-1015">Disulfide bond</keyword>
<dbReference type="PRINTS" id="PR00109">
    <property type="entry name" value="TYRKINASE"/>
</dbReference>
<evidence type="ECO:0000256" key="17">
    <source>
        <dbReference type="ARBA" id="ARBA00023319"/>
    </source>
</evidence>
<dbReference type="Pfam" id="PF07714">
    <property type="entry name" value="PK_Tyr_Ser-Thr"/>
    <property type="match status" value="1"/>
</dbReference>
<dbReference type="Pfam" id="PF13927">
    <property type="entry name" value="Ig_3"/>
    <property type="match status" value="2"/>
</dbReference>
<feature type="domain" description="Ig-like" evidence="23">
    <location>
        <begin position="537"/>
        <end position="638"/>
    </location>
</feature>
<keyword evidence="4" id="KW-0808">Transferase</keyword>
<keyword evidence="15" id="KW-0675">Receptor</keyword>
<comment type="similarity">
    <text evidence="2">Belongs to the protein kinase superfamily. CAMK Ser/Thr protein kinase family.</text>
</comment>
<evidence type="ECO:0000256" key="4">
    <source>
        <dbReference type="ARBA" id="ARBA00022679"/>
    </source>
</evidence>
<keyword evidence="8 19" id="KW-0547">Nucleotide-binding</keyword>
<feature type="binding site" evidence="19">
    <location>
        <position position="1171"/>
    </location>
    <ligand>
        <name>ATP</name>
        <dbReference type="ChEBI" id="CHEBI:30616"/>
    </ligand>
</feature>
<dbReference type="PROSITE" id="PS50011">
    <property type="entry name" value="PROTEIN_KINASE_DOM"/>
    <property type="match status" value="1"/>
</dbReference>
<dbReference type="GO" id="GO:0005886">
    <property type="term" value="C:plasma membrane"/>
    <property type="evidence" value="ECO:0007669"/>
    <property type="project" value="TreeGrafter"/>
</dbReference>
<feature type="domain" description="Ig-like" evidence="23">
    <location>
        <begin position="753"/>
        <end position="839"/>
    </location>
</feature>
<evidence type="ECO:0000256" key="7">
    <source>
        <dbReference type="ARBA" id="ARBA00022737"/>
    </source>
</evidence>
<dbReference type="Proteomes" id="UP000694845">
    <property type="component" value="Unplaced"/>
</dbReference>
<dbReference type="InterPro" id="IPR001245">
    <property type="entry name" value="Ser-Thr/Tyr_kinase_cat_dom"/>
</dbReference>
<dbReference type="SMART" id="SM00409">
    <property type="entry name" value="IG"/>
    <property type="match status" value="5"/>
</dbReference>
<accession>A0A8B7ZSN1</accession>
<evidence type="ECO:0000256" key="9">
    <source>
        <dbReference type="ARBA" id="ARBA00022777"/>
    </source>
</evidence>
<dbReference type="InterPro" id="IPR013151">
    <property type="entry name" value="Immunoglobulin_dom"/>
</dbReference>
<evidence type="ECO:0000259" key="22">
    <source>
        <dbReference type="PROSITE" id="PS50011"/>
    </source>
</evidence>
<dbReference type="KEGG" id="aplc:110988923"/>